<dbReference type="Proteomes" id="UP001058713">
    <property type="component" value="Chromosome"/>
</dbReference>
<gene>
    <name evidence="1" type="ORF">K3721_08760</name>
</gene>
<dbReference type="Gene3D" id="3.40.50.150">
    <property type="entry name" value="Vaccinia Virus protein VP39"/>
    <property type="match status" value="1"/>
</dbReference>
<dbReference type="SUPFAM" id="SSF53335">
    <property type="entry name" value="S-adenosyl-L-methionine-dependent methyltransferases"/>
    <property type="match status" value="1"/>
</dbReference>
<reference evidence="1" key="1">
    <citation type="submission" date="2021-08" db="EMBL/GenBank/DDBJ databases">
        <authorList>
            <person name="Nwanade C."/>
            <person name="Wang M."/>
            <person name="Masoudi A."/>
            <person name="Yu Z."/>
            <person name="Liu J."/>
        </authorList>
    </citation>
    <scope>NUCLEOTIDE SEQUENCE</scope>
    <source>
        <strain evidence="1">S122</strain>
    </source>
</reference>
<organism evidence="1 2">
    <name type="scientific">Leisingera caerulea</name>
    <name type="common">Phaeobacter caeruleus</name>
    <dbReference type="NCBI Taxonomy" id="506591"/>
    <lineage>
        <taxon>Bacteria</taxon>
        <taxon>Pseudomonadati</taxon>
        <taxon>Pseudomonadota</taxon>
        <taxon>Alphaproteobacteria</taxon>
        <taxon>Rhodobacterales</taxon>
        <taxon>Roseobacteraceae</taxon>
        <taxon>Leisingera</taxon>
    </lineage>
</organism>
<name>A0A9Q9HNT3_LEICA</name>
<dbReference type="KEGG" id="lcae:K3721_08760"/>
<accession>A0A9Q9HNT3</accession>
<dbReference type="AlphaFoldDB" id="A0A9Q9HNT3"/>
<proteinExistence type="predicted"/>
<sequence length="202" mass="23570">MDMAKDEQLIERPALTLPPEEAEWVCSHYQDAKVILEYGSGGSTVLASELSGKKVFSVESDKMWYRMMKRYLRQAGAKSEVHLHHANVGKTGKWGRPLNNDMWRRFHQYPNSVWDLDTFQAPDLVLIDGRFRAACFLTVMLRTEQPVTVLFDDYAGRALYRQVEKWVKPVEIRGRMARFELLPDELPRRDLTQILTLYTKTF</sequence>
<evidence type="ECO:0000313" key="2">
    <source>
        <dbReference type="Proteomes" id="UP001058713"/>
    </source>
</evidence>
<dbReference type="EMBL" id="CP081070">
    <property type="protein sequence ID" value="UWQ55615.1"/>
    <property type="molecule type" value="Genomic_DNA"/>
</dbReference>
<dbReference type="InterPro" id="IPR029063">
    <property type="entry name" value="SAM-dependent_MTases_sf"/>
</dbReference>
<evidence type="ECO:0000313" key="1">
    <source>
        <dbReference type="EMBL" id="UWQ55615.1"/>
    </source>
</evidence>
<protein>
    <submittedName>
        <fullName evidence="1">Uncharacterized protein</fullName>
    </submittedName>
</protein>